<protein>
    <submittedName>
        <fullName evidence="1">Uncharacterized protein</fullName>
    </submittedName>
</protein>
<organism evidence="1 2">
    <name type="scientific">Pelagimonas phthalicica</name>
    <dbReference type="NCBI Taxonomy" id="1037362"/>
    <lineage>
        <taxon>Bacteria</taxon>
        <taxon>Pseudomonadati</taxon>
        <taxon>Pseudomonadota</taxon>
        <taxon>Alphaproteobacteria</taxon>
        <taxon>Rhodobacterales</taxon>
        <taxon>Roseobacteraceae</taxon>
        <taxon>Pelagimonas</taxon>
    </lineage>
</organism>
<proteinExistence type="predicted"/>
<accession>A0A238JFW9</accession>
<gene>
    <name evidence="1" type="ORF">TRP8649_03728</name>
</gene>
<sequence>MGFLAHPSVQRATDGSGSPVAEARRYVFHHGTQMLAPLFSDPDLTTTTANPMISDASGDFGLCYLMAGEYTVEIKDQFGVVLATHANIRVTETPFPIVFASTADLLADDLLSYTEQNDHILAAEGQVLTLQNGHGSFEVAPATSADADFTTVGGVHLYARADTSGFVTPEQFGAVGDGVTDDTDALLAMTQFGRRSGFLNWRGTAGKIYTTTRTRIFASIAYQKHFYNGAAIRNIRGTSAVEVGQTANYTGIEFPSVFDTQQEADFTGGYYYGETIATVASGQTDITVTGATSNVGLEPGADVLIYGFSSTGVGFPPDPRVFEYARIKSVSGSVVTLENPIQNSYNENWPERSGGDYGAPRIISYQRPNFVGVRNLEVHDMWVKSNPNWTTPVATANDGERNGRLTLSGYLQATFHNLRTDGGFYISQGQNFVGHGVNNRTSCEPDKIIDRVEINNLKTGQIHGGTIIKDLILNDPQCGGYFNLAPCGRLEVNGGKITADEITAHMLDIPSGVGEISLNNVEFAARSASQRGIVAGRQSTATFTVVSPTQLSIATDTFYSSAVSRSCSENMVLYKDGFPAFRLSQMPYESGGVLVLDGQSLVDLTGSETLSVFTLQNLTVKDPKITGPYAPLIRAWNNPNYQSSQEVARVDSPWDGDTFVEYNDGFFTETDPYLFTHFGRWMLVERIFVNVSQPYTGAAANARLRFRNYSNASASYCDIDLTRAGHRIIDLNGGHFLFASDVGSLSGNSTPLGIGRVDRTILAGDTAEDHAKWTLRVEGKRLF</sequence>
<keyword evidence="2" id="KW-1185">Reference proteome</keyword>
<dbReference type="EMBL" id="FXXP01000003">
    <property type="protein sequence ID" value="SMX29591.1"/>
    <property type="molecule type" value="Genomic_DNA"/>
</dbReference>
<evidence type="ECO:0000313" key="2">
    <source>
        <dbReference type="Proteomes" id="UP000225972"/>
    </source>
</evidence>
<dbReference type="RefSeq" id="WP_099248029.1">
    <property type="nucleotide sequence ID" value="NZ_FXXP01000003.1"/>
</dbReference>
<dbReference type="AlphaFoldDB" id="A0A238JFW9"/>
<reference evidence="2" key="1">
    <citation type="submission" date="2017-05" db="EMBL/GenBank/DDBJ databases">
        <authorList>
            <person name="Rodrigo-Torres L."/>
            <person name="Arahal R. D."/>
            <person name="Lucena T."/>
        </authorList>
    </citation>
    <scope>NUCLEOTIDE SEQUENCE [LARGE SCALE GENOMIC DNA]</scope>
    <source>
        <strain evidence="2">CECT 8649</strain>
    </source>
</reference>
<evidence type="ECO:0000313" key="1">
    <source>
        <dbReference type="EMBL" id="SMX29591.1"/>
    </source>
</evidence>
<dbReference type="Proteomes" id="UP000225972">
    <property type="component" value="Unassembled WGS sequence"/>
</dbReference>
<dbReference type="Gene3D" id="2.160.20.10">
    <property type="entry name" value="Single-stranded right-handed beta-helix, Pectin lyase-like"/>
    <property type="match status" value="1"/>
</dbReference>
<dbReference type="InterPro" id="IPR012334">
    <property type="entry name" value="Pectin_lyas_fold"/>
</dbReference>
<name>A0A238JFW9_9RHOB</name>
<dbReference type="OrthoDB" id="7876859at2"/>